<evidence type="ECO:0000259" key="1">
    <source>
        <dbReference type="Pfam" id="PF01636"/>
    </source>
</evidence>
<dbReference type="AlphaFoldDB" id="A0A516Q5M7"/>
<evidence type="ECO:0000313" key="3">
    <source>
        <dbReference type="Proteomes" id="UP000319263"/>
    </source>
</evidence>
<protein>
    <submittedName>
        <fullName evidence="2">Phosphotransferase</fullName>
    </submittedName>
</protein>
<gene>
    <name evidence="2" type="ORF">FOE78_07530</name>
</gene>
<dbReference type="InterPro" id="IPR011009">
    <property type="entry name" value="Kinase-like_dom_sf"/>
</dbReference>
<proteinExistence type="predicted"/>
<dbReference type="Proteomes" id="UP000319263">
    <property type="component" value="Chromosome"/>
</dbReference>
<feature type="domain" description="Aminoglycoside phosphotransferase" evidence="1">
    <location>
        <begin position="125"/>
        <end position="183"/>
    </location>
</feature>
<keyword evidence="2" id="KW-0808">Transferase</keyword>
<accession>A0A516Q5M7</accession>
<evidence type="ECO:0000313" key="2">
    <source>
        <dbReference type="EMBL" id="QDP98662.1"/>
    </source>
</evidence>
<sequence>MPLLGGDVTEGLVRVGDTVRGPLGSNSALVHAALDHLESVGFVGAPRFLGVDDQGRAVLSYVDGEVAGRPRPDWIADEGRLISVARLLRSLDDAMIDFGIPDIELEQNPDPEGIPPARSYPSDFIGHRDVTPENVIFRDGVAYALIDFDLARPSTRMQEVQGALVYWAPISDPADRDRRLRDVDPFRRARLFADAYGLDAADRTVLVEDLRYGTERSWHLMRDRARRLGGGWARMWDEGVGDVIRRRGAWLDEHGEELATALVS</sequence>
<dbReference type="Pfam" id="PF01636">
    <property type="entry name" value="APH"/>
    <property type="match status" value="1"/>
</dbReference>
<reference evidence="2 3" key="1">
    <citation type="submission" date="2019-07" db="EMBL/GenBank/DDBJ databases">
        <title>Microlunatus dokdonensis sp. nov. isolated from the rhizospheric soil of the wild plant Elymus tsukushiensis.</title>
        <authorList>
            <person name="Ghim S.-Y."/>
            <person name="Hwang Y.-J."/>
            <person name="Son J.-S."/>
            <person name="Shin J.-H."/>
        </authorList>
    </citation>
    <scope>NUCLEOTIDE SEQUENCE [LARGE SCALE GENOMIC DNA]</scope>
    <source>
        <strain evidence="2 3">KUDC0627</strain>
    </source>
</reference>
<dbReference type="OrthoDB" id="236897at2"/>
<dbReference type="InterPro" id="IPR002575">
    <property type="entry name" value="Aminoglycoside_PTrfase"/>
</dbReference>
<dbReference type="KEGG" id="mik:FOE78_07530"/>
<dbReference type="Gene3D" id="1.10.510.10">
    <property type="entry name" value="Transferase(Phosphotransferase) domain 1"/>
    <property type="match status" value="1"/>
</dbReference>
<dbReference type="GO" id="GO:0016740">
    <property type="term" value="F:transferase activity"/>
    <property type="evidence" value="ECO:0007669"/>
    <property type="project" value="UniProtKB-KW"/>
</dbReference>
<dbReference type="EMBL" id="CP041692">
    <property type="protein sequence ID" value="QDP98662.1"/>
    <property type="molecule type" value="Genomic_DNA"/>
</dbReference>
<keyword evidence="3" id="KW-1185">Reference proteome</keyword>
<dbReference type="SUPFAM" id="SSF56112">
    <property type="entry name" value="Protein kinase-like (PK-like)"/>
    <property type="match status" value="1"/>
</dbReference>
<name>A0A516Q5M7_9ACTN</name>
<organism evidence="2 3">
    <name type="scientific">Microlunatus elymi</name>
    <dbReference type="NCBI Taxonomy" id="2596828"/>
    <lineage>
        <taxon>Bacteria</taxon>
        <taxon>Bacillati</taxon>
        <taxon>Actinomycetota</taxon>
        <taxon>Actinomycetes</taxon>
        <taxon>Propionibacteriales</taxon>
        <taxon>Propionibacteriaceae</taxon>
        <taxon>Microlunatus</taxon>
    </lineage>
</organism>